<dbReference type="InterPro" id="IPR003510">
    <property type="entry name" value="Fumarate_red_C"/>
</dbReference>
<dbReference type="EMBL" id="SMKW01000031">
    <property type="protein sequence ID" value="TDD48124.1"/>
    <property type="molecule type" value="Genomic_DNA"/>
</dbReference>
<proteinExistence type="predicted"/>
<evidence type="ECO:0000256" key="2">
    <source>
        <dbReference type="ARBA" id="ARBA00022692"/>
    </source>
</evidence>
<gene>
    <name evidence="6" type="ORF">E1288_22750</name>
</gene>
<sequence length="127" mass="14536">MSTAYRKPVSLFWWLRRRSYFLFVLREISSIFIAWFVVYLLLLVHAVSTGGDRYAQFLAWSRGWVLVLNAVALLFVLLHTVTWFGLTPKAVVVRVRGRRVGPAPILASQYLLWLLVSAAVAWVVLDG</sequence>
<accession>A0A4R4YUJ0</accession>
<reference evidence="6 7" key="1">
    <citation type="submission" date="2019-03" db="EMBL/GenBank/DDBJ databases">
        <title>Draft genome sequences of novel Actinobacteria.</title>
        <authorList>
            <person name="Sahin N."/>
            <person name="Ay H."/>
            <person name="Saygin H."/>
        </authorList>
    </citation>
    <scope>NUCLEOTIDE SEQUENCE [LARGE SCALE GENOMIC DNA]</scope>
    <source>
        <strain evidence="6 7">7K502</strain>
    </source>
</reference>
<evidence type="ECO:0000256" key="4">
    <source>
        <dbReference type="ARBA" id="ARBA00023136"/>
    </source>
</evidence>
<dbReference type="GO" id="GO:0016020">
    <property type="term" value="C:membrane"/>
    <property type="evidence" value="ECO:0007669"/>
    <property type="project" value="InterPro"/>
</dbReference>
<dbReference type="Proteomes" id="UP000294947">
    <property type="component" value="Unassembled WGS sequence"/>
</dbReference>
<keyword evidence="7" id="KW-1185">Reference proteome</keyword>
<keyword evidence="1" id="KW-1003">Cell membrane</keyword>
<dbReference type="InterPro" id="IPR034804">
    <property type="entry name" value="SQR/QFR_C/D"/>
</dbReference>
<evidence type="ECO:0000313" key="6">
    <source>
        <dbReference type="EMBL" id="TDD48124.1"/>
    </source>
</evidence>
<dbReference type="RefSeq" id="WP_132488254.1">
    <property type="nucleotide sequence ID" value="NZ_SMKW01000031.1"/>
</dbReference>
<dbReference type="Gene3D" id="1.20.1300.10">
    <property type="entry name" value="Fumarate reductase/succinate dehydrogenase, transmembrane subunit"/>
    <property type="match status" value="1"/>
</dbReference>
<protein>
    <submittedName>
        <fullName evidence="6">Fumarate reductase subunit C</fullName>
    </submittedName>
</protein>
<feature type="transmembrane region" description="Helical" evidence="5">
    <location>
        <begin position="20"/>
        <end position="44"/>
    </location>
</feature>
<dbReference type="OrthoDB" id="8909678at2"/>
<evidence type="ECO:0000256" key="3">
    <source>
        <dbReference type="ARBA" id="ARBA00022989"/>
    </source>
</evidence>
<dbReference type="SUPFAM" id="SSF81343">
    <property type="entry name" value="Fumarate reductase respiratory complex transmembrane subunits"/>
    <property type="match status" value="1"/>
</dbReference>
<comment type="caution">
    <text evidence="6">The sequence shown here is derived from an EMBL/GenBank/DDBJ whole genome shotgun (WGS) entry which is preliminary data.</text>
</comment>
<keyword evidence="3 5" id="KW-1133">Transmembrane helix</keyword>
<feature type="transmembrane region" description="Helical" evidence="5">
    <location>
        <begin position="64"/>
        <end position="86"/>
    </location>
</feature>
<keyword evidence="4 5" id="KW-0472">Membrane</keyword>
<dbReference type="PIRSF" id="PIRSF000180">
    <property type="entry name" value="FrdC"/>
    <property type="match status" value="1"/>
</dbReference>
<dbReference type="AlphaFoldDB" id="A0A4R4YUJ0"/>
<evidence type="ECO:0000313" key="7">
    <source>
        <dbReference type="Proteomes" id="UP000294947"/>
    </source>
</evidence>
<dbReference type="Pfam" id="PF02300">
    <property type="entry name" value="Fumarate_red_C"/>
    <property type="match status" value="1"/>
</dbReference>
<evidence type="ECO:0000256" key="5">
    <source>
        <dbReference type="SAM" id="Phobius"/>
    </source>
</evidence>
<organism evidence="6 7">
    <name type="scientific">Saccharopolyspora elongata</name>
    <dbReference type="NCBI Taxonomy" id="2530387"/>
    <lineage>
        <taxon>Bacteria</taxon>
        <taxon>Bacillati</taxon>
        <taxon>Actinomycetota</taxon>
        <taxon>Actinomycetes</taxon>
        <taxon>Pseudonocardiales</taxon>
        <taxon>Pseudonocardiaceae</taxon>
        <taxon>Saccharopolyspora</taxon>
    </lineage>
</organism>
<feature type="transmembrane region" description="Helical" evidence="5">
    <location>
        <begin position="107"/>
        <end position="125"/>
    </location>
</feature>
<name>A0A4R4YUJ0_9PSEU</name>
<keyword evidence="2 5" id="KW-0812">Transmembrane</keyword>
<evidence type="ECO:0000256" key="1">
    <source>
        <dbReference type="ARBA" id="ARBA00022475"/>
    </source>
</evidence>